<gene>
    <name evidence="1" type="ORF">S03H2_39221</name>
</gene>
<evidence type="ECO:0000313" key="1">
    <source>
        <dbReference type="EMBL" id="GAH47986.1"/>
    </source>
</evidence>
<reference evidence="1" key="1">
    <citation type="journal article" date="2014" name="Front. Microbiol.">
        <title>High frequency of phylogenetically diverse reductive dehalogenase-homologous genes in deep subseafloor sedimentary metagenomes.</title>
        <authorList>
            <person name="Kawai M."/>
            <person name="Futagami T."/>
            <person name="Toyoda A."/>
            <person name="Takaki Y."/>
            <person name="Nishi S."/>
            <person name="Hori S."/>
            <person name="Arai W."/>
            <person name="Tsubouchi T."/>
            <person name="Morono Y."/>
            <person name="Uchiyama I."/>
            <person name="Ito T."/>
            <person name="Fujiyama A."/>
            <person name="Inagaki F."/>
            <person name="Takami H."/>
        </authorList>
    </citation>
    <scope>NUCLEOTIDE SEQUENCE</scope>
    <source>
        <strain evidence="1">Expedition CK06-06</strain>
    </source>
</reference>
<organism evidence="1">
    <name type="scientific">marine sediment metagenome</name>
    <dbReference type="NCBI Taxonomy" id="412755"/>
    <lineage>
        <taxon>unclassified sequences</taxon>
        <taxon>metagenomes</taxon>
        <taxon>ecological metagenomes</taxon>
    </lineage>
</organism>
<dbReference type="AlphaFoldDB" id="X1FQR6"/>
<sequence>QFTREMFEAYITAEYNNGTIEKSPIFKAKYDILPATGSFGRVTLNSLGETTENYWKLGMSGRFSNILFGTSDPEHRSLYFTPGYIEDNGNYHVEHGFMFLHNIKQIKLYDFADSLLGEMKLENQTGIFPCYKIELDPSWFSEEYELIKAVIMDKADNTRELIVRILIHEKDEYTFDQTLHFGDIISFDKDRNYTGDPHQFQGFLQNWIEDTRKSNLTVDVSFYNHHEQIWVPIGSSLVSDGSFTVNWQDVNESYYSLLSNQRGYLPVNLTYTETPN</sequence>
<feature type="non-terminal residue" evidence="1">
    <location>
        <position position="1"/>
    </location>
</feature>
<protein>
    <submittedName>
        <fullName evidence="1">Uncharacterized protein</fullName>
    </submittedName>
</protein>
<name>X1FQR6_9ZZZZ</name>
<proteinExistence type="predicted"/>
<feature type="non-terminal residue" evidence="1">
    <location>
        <position position="276"/>
    </location>
</feature>
<accession>X1FQR6</accession>
<dbReference type="EMBL" id="BARU01024230">
    <property type="protein sequence ID" value="GAH47986.1"/>
    <property type="molecule type" value="Genomic_DNA"/>
</dbReference>
<comment type="caution">
    <text evidence="1">The sequence shown here is derived from an EMBL/GenBank/DDBJ whole genome shotgun (WGS) entry which is preliminary data.</text>
</comment>